<dbReference type="Pfam" id="PF23397">
    <property type="entry name" value="DUF7104"/>
    <property type="match status" value="17"/>
</dbReference>
<evidence type="ECO:0000256" key="3">
    <source>
        <dbReference type="SAM" id="Phobius"/>
    </source>
</evidence>
<dbReference type="InterPro" id="IPR027417">
    <property type="entry name" value="P-loop_NTPase"/>
</dbReference>
<dbReference type="OrthoDB" id="626167at2759"/>
<feature type="transmembrane region" description="Helical" evidence="3">
    <location>
        <begin position="7"/>
        <end position="23"/>
    </location>
</feature>
<dbReference type="Proteomes" id="UP000824596">
    <property type="component" value="Unassembled WGS sequence"/>
</dbReference>
<gene>
    <name evidence="5" type="ORF">HRG_10024</name>
</gene>
<keyword evidence="3" id="KW-1133">Transmembrane helix</keyword>
<accession>A0A9P8MR65</accession>
<feature type="domain" description="NACHT" evidence="4">
    <location>
        <begin position="412"/>
        <end position="561"/>
    </location>
</feature>
<keyword evidence="3" id="KW-0812">Transmembrane</keyword>
<evidence type="ECO:0000256" key="1">
    <source>
        <dbReference type="ARBA" id="ARBA00022737"/>
    </source>
</evidence>
<keyword evidence="3" id="KW-0472">Membrane</keyword>
<comment type="caution">
    <text evidence="5">The sequence shown here is derived from an EMBL/GenBank/DDBJ whole genome shotgun (WGS) entry which is preliminary data.</text>
</comment>
<dbReference type="InterPro" id="IPR056884">
    <property type="entry name" value="NPHP3-like_N"/>
</dbReference>
<organism evidence="5 6">
    <name type="scientific">Hirsutella rhossiliensis</name>
    <dbReference type="NCBI Taxonomy" id="111463"/>
    <lineage>
        <taxon>Eukaryota</taxon>
        <taxon>Fungi</taxon>
        <taxon>Dikarya</taxon>
        <taxon>Ascomycota</taxon>
        <taxon>Pezizomycotina</taxon>
        <taxon>Sordariomycetes</taxon>
        <taxon>Hypocreomycetidae</taxon>
        <taxon>Hypocreales</taxon>
        <taxon>Ophiocordycipitaceae</taxon>
        <taxon>Hirsutella</taxon>
    </lineage>
</organism>
<keyword evidence="1" id="KW-0677">Repeat</keyword>
<feature type="region of interest" description="Disordered" evidence="2">
    <location>
        <begin position="30"/>
        <end position="66"/>
    </location>
</feature>
<dbReference type="PROSITE" id="PS50837">
    <property type="entry name" value="NACHT"/>
    <property type="match status" value="1"/>
</dbReference>
<reference evidence="5" key="1">
    <citation type="submission" date="2021-09" db="EMBL/GenBank/DDBJ databases">
        <title>A high-quality genome of the endoparasitic fungus Hirsutella rhossiliensis with a comparison of Hirsutella genomes reveals transposable elements contributing to genome size variation.</title>
        <authorList>
            <person name="Lin R."/>
            <person name="Jiao Y."/>
            <person name="Sun X."/>
            <person name="Ling J."/>
            <person name="Xie B."/>
            <person name="Cheng X."/>
        </authorList>
    </citation>
    <scope>NUCLEOTIDE SEQUENCE</scope>
    <source>
        <strain evidence="5">HR02</strain>
    </source>
</reference>
<evidence type="ECO:0000256" key="2">
    <source>
        <dbReference type="SAM" id="MobiDB-lite"/>
    </source>
</evidence>
<dbReference type="Pfam" id="PF24883">
    <property type="entry name" value="NPHP3_N"/>
    <property type="match status" value="1"/>
</dbReference>
<dbReference type="Gene3D" id="1.20.5.340">
    <property type="match status" value="8"/>
</dbReference>
<dbReference type="SUPFAM" id="SSF52540">
    <property type="entry name" value="P-loop containing nucleoside triphosphate hydrolases"/>
    <property type="match status" value="1"/>
</dbReference>
<dbReference type="InterPro" id="IPR029058">
    <property type="entry name" value="AB_hydrolase_fold"/>
</dbReference>
<dbReference type="InterPro" id="IPR055530">
    <property type="entry name" value="DUF7104"/>
</dbReference>
<dbReference type="Gene3D" id="3.40.50.1820">
    <property type="entry name" value="alpha/beta hydrolase"/>
    <property type="match status" value="1"/>
</dbReference>
<dbReference type="Gene3D" id="3.40.50.300">
    <property type="entry name" value="P-loop containing nucleotide triphosphate hydrolases"/>
    <property type="match status" value="1"/>
</dbReference>
<proteinExistence type="predicted"/>
<evidence type="ECO:0000313" key="5">
    <source>
        <dbReference type="EMBL" id="KAH0958979.1"/>
    </source>
</evidence>
<dbReference type="SUPFAM" id="SSF53474">
    <property type="entry name" value="alpha/beta-Hydrolases"/>
    <property type="match status" value="1"/>
</dbReference>
<sequence>MDWVRSGLVLLAGVAGAIYLWLAKNKENTRPQPAVGQGHSTSESSPERKKDRPRPPLEILYPGPTDFSNDDTEIDIVAVHGLGSNVDWSWTWKDDEKCINWLRDPGMLPAKVPKSRIIAYNYESRWHADAPKTRLQLCGEELVHSLHLFRDGAPDRPIVFVGHSLGGNVIVHALLHARDEENYKHLPMATVGLVFLGTPFRGTKWQPFVDSLAQLMGSAGSHRGITRELGFDGPELLDRLHRFCRLRNSLSTPVSCFSELYETDYGRRLGVSGVAKGMIVEEASACIPGLDRYALQTDHLKINKYQGPTDRSFERVSAVISEMCRGAKDVVRRRHDPREIVTDNRSALKHKPEAETCLVDLFVTDPLEDKMNLKRKKGDRARGTCEWILGTEALTAWLGPSQTELTESQATNVLWLRGYPGTGKSTMAIFLTEALSAAFSATYGKTLAYFFCDSGFGTRKTATSVVRGLLLQLVQQHPQLLDYVLPKYNERRAKLFESFDALWTIFMAAAADQHTGQKYCIIDALDECDQESQKILLRQLQETFQSQHAPSNLRILITSRPYPEIREYLEIFANEDLASFPEAKQDIDRCIQERVANLAERKRYTDKVKGRVGDILRDKADGTFLWVGLACNELEDVPSKDAIPVLEGMPKGLHSLYKRLLHTALERDTAKADDVRLILSFVAVCLRPLSVLELSEACQLHMNEDDAETRAQFTREHVESCRLMVIIQDEKVLLLHQSVKDFLAEAGADHFINELKAHARLAHRCVDLLIKEFRNLGNGKEVMTLLLDRRGDQITITDEVVKAAAGNFRNGKEVMALLLDRRGDQITITDGVVKAAAGNEDEGKEVMALLLDRRGDQITITDEVVKAAAGNSWNGKEVMALLLDQRGDQITITDEVVKAAAGNSGNGKEVMALLLDRRGDQITITDEVVKAAAGNFGNGKEVMALLLDRRGDQITITDEVVKAAAGNFRNGKEVMALLLNRRGDQITITDEVVKAAAGNSGNGKEVMTLLLDRRGDQITITDEVVKAAAGNEDEGKKVMALILDRRGDQITITDEVVKAAAGNSRNGREVIALLLDRQRDQITITDEVVKAAAGNSGNGKEVMALLLDRRGDQITITDEVVKAAAGNEDEGKKVMALILDQRGDQITITDEVVKAAAGNSGNGKEVMALLLDRRGDQITITDERGDQITITDEVVKAAAGNSGNGKEVMALLLDRRGDQITITDEVVKAAAGNFGNGKEVMALLLDRRGDQITITDEVVKAAAGNFRNGKEVMALLLNRRGDQITITDEVVKAAAGNEDEGKEVMALILDQRGDQITITDEVAEAAATCGQHGVLNLLSQNGLVSVREEWRCIANFYNAATAGQLPGDHLCSGHLGVVWNEL</sequence>
<dbReference type="PANTHER" id="PTHR10039">
    <property type="entry name" value="AMELOGENIN"/>
    <property type="match status" value="1"/>
</dbReference>
<evidence type="ECO:0000259" key="4">
    <source>
        <dbReference type="PROSITE" id="PS50837"/>
    </source>
</evidence>
<dbReference type="RefSeq" id="XP_044716492.1">
    <property type="nucleotide sequence ID" value="XM_044868495.1"/>
</dbReference>
<dbReference type="InterPro" id="IPR007111">
    <property type="entry name" value="NACHT_NTPase"/>
</dbReference>
<feature type="compositionally biased region" description="Basic and acidic residues" evidence="2">
    <location>
        <begin position="45"/>
        <end position="55"/>
    </location>
</feature>
<dbReference type="PANTHER" id="PTHR10039:SF14">
    <property type="entry name" value="NACHT DOMAIN-CONTAINING PROTEIN"/>
    <property type="match status" value="1"/>
</dbReference>
<protein>
    <submittedName>
        <fullName evidence="5">NACHT domain-containing protein</fullName>
    </submittedName>
</protein>
<keyword evidence="6" id="KW-1185">Reference proteome</keyword>
<name>A0A9P8MR65_9HYPO</name>
<dbReference type="EMBL" id="JAIZPD010000014">
    <property type="protein sequence ID" value="KAH0958979.1"/>
    <property type="molecule type" value="Genomic_DNA"/>
</dbReference>
<dbReference type="GeneID" id="68359153"/>
<evidence type="ECO:0000313" key="6">
    <source>
        <dbReference type="Proteomes" id="UP000824596"/>
    </source>
</evidence>